<keyword evidence="3" id="KW-1185">Reference proteome</keyword>
<evidence type="ECO:0000313" key="2">
    <source>
        <dbReference type="EMBL" id="ACY97437.1"/>
    </source>
</evidence>
<gene>
    <name evidence="2" type="ordered locus">Tcur_1864</name>
</gene>
<name>D1ACU8_THECD</name>
<dbReference type="Proteomes" id="UP000001918">
    <property type="component" value="Chromosome"/>
</dbReference>
<sequence>MPKFSMVLGGYDPRQVDEMVAKLEGTLGRAPLQGPPVTLKLLEWTSFSVALRGYDRFEVDGAMRRYRRELAALEGVELTDDEPDGGLSLVLGEPEPEPEHRTGPELQRLHLPLELREEIRREHGLAVRWRGYDRHQVEQFVVRIWGRLGRYSLRAYRIEPEPLEDRELDEAAFDIVLRGYDMAAVHRMLADYRRRLTGR</sequence>
<protein>
    <recommendedName>
        <fullName evidence="4">DivIVA domain-containing protein</fullName>
    </recommendedName>
</protein>
<dbReference type="AlphaFoldDB" id="D1ACU8"/>
<evidence type="ECO:0000313" key="3">
    <source>
        <dbReference type="Proteomes" id="UP000001918"/>
    </source>
</evidence>
<evidence type="ECO:0008006" key="4">
    <source>
        <dbReference type="Google" id="ProtNLM"/>
    </source>
</evidence>
<evidence type="ECO:0000256" key="1">
    <source>
        <dbReference type="SAM" id="MobiDB-lite"/>
    </source>
</evidence>
<dbReference type="HOGENOM" id="CLU_1371635_0_0_11"/>
<reference evidence="2 3" key="1">
    <citation type="journal article" date="2011" name="Stand. Genomic Sci.">
        <title>Complete genome sequence of Thermomonospora curvata type strain (B9).</title>
        <authorList>
            <person name="Chertkov O."/>
            <person name="Sikorski J."/>
            <person name="Nolan M."/>
            <person name="Lapidus A."/>
            <person name="Lucas S."/>
            <person name="Del Rio T.G."/>
            <person name="Tice H."/>
            <person name="Cheng J.F."/>
            <person name="Goodwin L."/>
            <person name="Pitluck S."/>
            <person name="Liolios K."/>
            <person name="Ivanova N."/>
            <person name="Mavromatis K."/>
            <person name="Mikhailova N."/>
            <person name="Ovchinnikova G."/>
            <person name="Pati A."/>
            <person name="Chen A."/>
            <person name="Palaniappan K."/>
            <person name="Djao O.D."/>
            <person name="Land M."/>
            <person name="Hauser L."/>
            <person name="Chang Y.J."/>
            <person name="Jeffries C.D."/>
            <person name="Brettin T."/>
            <person name="Han C."/>
            <person name="Detter J.C."/>
            <person name="Rohde M."/>
            <person name="Goker M."/>
            <person name="Woyke T."/>
            <person name="Bristow J."/>
            <person name="Eisen J.A."/>
            <person name="Markowitz V."/>
            <person name="Hugenholtz P."/>
            <person name="Klenk H.P."/>
            <person name="Kyrpides N.C."/>
        </authorList>
    </citation>
    <scope>NUCLEOTIDE SEQUENCE [LARGE SCALE GENOMIC DNA]</scope>
    <source>
        <strain evidence="3">ATCC 19995 / DSM 43183 / JCM 3096 / KCTC 9072 / NBRC 15933 / NCIMB 10081 / Henssen B9</strain>
    </source>
</reference>
<dbReference type="EMBL" id="CP001738">
    <property type="protein sequence ID" value="ACY97437.1"/>
    <property type="molecule type" value="Genomic_DNA"/>
</dbReference>
<dbReference type="RefSeq" id="WP_012852221.1">
    <property type="nucleotide sequence ID" value="NC_013510.1"/>
</dbReference>
<feature type="region of interest" description="Disordered" evidence="1">
    <location>
        <begin position="81"/>
        <end position="103"/>
    </location>
</feature>
<organism evidence="2 3">
    <name type="scientific">Thermomonospora curvata (strain ATCC 19995 / DSM 43183 / JCM 3096 / KCTC 9072 / NBRC 15933 / NCIMB 10081 / Henssen B9)</name>
    <dbReference type="NCBI Taxonomy" id="471852"/>
    <lineage>
        <taxon>Bacteria</taxon>
        <taxon>Bacillati</taxon>
        <taxon>Actinomycetota</taxon>
        <taxon>Actinomycetes</taxon>
        <taxon>Streptosporangiales</taxon>
        <taxon>Thermomonosporaceae</taxon>
        <taxon>Thermomonospora</taxon>
    </lineage>
</organism>
<proteinExistence type="predicted"/>
<dbReference type="KEGG" id="tcu:Tcur_1864"/>
<accession>D1ACU8</accession>
<dbReference type="OrthoDB" id="5198800at2"/>